<dbReference type="InterPro" id="IPR027417">
    <property type="entry name" value="P-loop_NTPase"/>
</dbReference>
<keyword evidence="3" id="KW-0547">Nucleotide-binding</keyword>
<dbReference type="SUPFAM" id="SSF90123">
    <property type="entry name" value="ABC transporter transmembrane region"/>
    <property type="match status" value="1"/>
</dbReference>
<comment type="subcellular location">
    <subcellularLocation>
        <location evidence="1">Cell membrane</location>
        <topology evidence="1">Multi-pass membrane protein</topology>
    </subcellularLocation>
</comment>
<evidence type="ECO:0000256" key="1">
    <source>
        <dbReference type="ARBA" id="ARBA00004651"/>
    </source>
</evidence>
<dbReference type="PANTHER" id="PTHR43394">
    <property type="entry name" value="ATP-DEPENDENT PERMEASE MDL1, MITOCHONDRIAL"/>
    <property type="match status" value="1"/>
</dbReference>
<feature type="domain" description="ABC transmembrane type-1" evidence="9">
    <location>
        <begin position="19"/>
        <end position="337"/>
    </location>
</feature>
<evidence type="ECO:0000256" key="5">
    <source>
        <dbReference type="ARBA" id="ARBA00022989"/>
    </source>
</evidence>
<evidence type="ECO:0000259" key="8">
    <source>
        <dbReference type="PROSITE" id="PS50893"/>
    </source>
</evidence>
<dbReference type="CDD" id="cd18552">
    <property type="entry name" value="ABC_6TM_MsbA_like"/>
    <property type="match status" value="1"/>
</dbReference>
<dbReference type="EMBL" id="JBBYHS010000019">
    <property type="protein sequence ID" value="MEL1255510.1"/>
    <property type="molecule type" value="Genomic_DNA"/>
</dbReference>
<sequence>MKNFKRFLKYLTPHKKNLIISIIFNVLYALFSAISMLSLFPLMKVLFSDGEKVHVRPVYEGFKSIDKRYLEDSLNYFITHNTETKGALSTLIWMVVFVLTTFLLKNLFNFISIVYMTYLNNGILKDLRNDVYQKVISLPVSFFSNERKGDLISRMTSDINTIKTAFMSILMMVSEPLTIVFTLISMVLISWKLTIFVFLFLPVSGVLISRMSKSIKSQSGDIFSLEGHLLSDIEETLGGIKVIKNFTSENFFIRRYFNSTEFINNLNNRIGVRMSLAGPMSEFLGILVISILLVYGGSLVLIDGSMSGSAFIAYMGLAYQILTPAKAITKANQALMGGNAAYERVAFILDATNPLKDNLDAIELTEFKNEIKFTNVSFKYDSEYVLKDFNLTVPKGKRVALVGESGSGKSTLANLITRLYDVTEGSITFDGVNIKDVTSNSLRKQMGIVAQDSILFNDSIANNISLSIDNPNMDAIISAAKVANAHNFISEFPEQYNSPVGDGGGMLSGGQRQRVAIARAVMKNPPIMILDEATSALDTESEKLVQVGLENMMENRTSIVIAHRLSTIQNADLIVVMSKGRIVEQGTHEELLNMNGNYANLVSLQSLEVN</sequence>
<dbReference type="GO" id="GO:0005524">
    <property type="term" value="F:ATP binding"/>
    <property type="evidence" value="ECO:0007669"/>
    <property type="project" value="UniProtKB-KW"/>
</dbReference>
<protein>
    <submittedName>
        <fullName evidence="10">ABC transporter ATP-binding protein</fullName>
    </submittedName>
</protein>
<dbReference type="PROSITE" id="PS50929">
    <property type="entry name" value="ABC_TM1F"/>
    <property type="match status" value="1"/>
</dbReference>
<feature type="transmembrane region" description="Helical" evidence="7">
    <location>
        <begin position="190"/>
        <end position="208"/>
    </location>
</feature>
<dbReference type="Pfam" id="PF00664">
    <property type="entry name" value="ABC_membrane"/>
    <property type="match status" value="1"/>
</dbReference>
<dbReference type="SUPFAM" id="SSF52540">
    <property type="entry name" value="P-loop containing nucleoside triphosphate hydrolases"/>
    <property type="match status" value="1"/>
</dbReference>
<feature type="transmembrane region" description="Helical" evidence="7">
    <location>
        <begin position="20"/>
        <end position="40"/>
    </location>
</feature>
<keyword evidence="6 7" id="KW-0472">Membrane</keyword>
<evidence type="ECO:0000256" key="7">
    <source>
        <dbReference type="SAM" id="Phobius"/>
    </source>
</evidence>
<keyword evidence="2 7" id="KW-0812">Transmembrane</keyword>
<accession>A0ABU9IST1</accession>
<keyword evidence="4 10" id="KW-0067">ATP-binding</keyword>
<reference evidence="10 11" key="1">
    <citation type="submission" date="2024-04" db="EMBL/GenBank/DDBJ databases">
        <title>Flavobacterium sp. DGU38 16S ribosomal RNA gene Genome sequencing and assembly.</title>
        <authorList>
            <person name="Park S."/>
        </authorList>
    </citation>
    <scope>NUCLEOTIDE SEQUENCE [LARGE SCALE GENOMIC DNA]</scope>
    <source>
        <strain evidence="10 11">DGU38</strain>
    </source>
</reference>
<dbReference type="PROSITE" id="PS50893">
    <property type="entry name" value="ABC_TRANSPORTER_2"/>
    <property type="match status" value="1"/>
</dbReference>
<dbReference type="PROSITE" id="PS00211">
    <property type="entry name" value="ABC_TRANSPORTER_1"/>
    <property type="match status" value="1"/>
</dbReference>
<proteinExistence type="predicted"/>
<organism evidence="10 11">
    <name type="scientific">Flavobacterium calami</name>
    <dbReference type="NCBI Taxonomy" id="3139144"/>
    <lineage>
        <taxon>Bacteria</taxon>
        <taxon>Pseudomonadati</taxon>
        <taxon>Bacteroidota</taxon>
        <taxon>Flavobacteriia</taxon>
        <taxon>Flavobacteriales</taxon>
        <taxon>Flavobacteriaceae</taxon>
        <taxon>Flavobacterium</taxon>
    </lineage>
</organism>
<dbReference type="InterPro" id="IPR036640">
    <property type="entry name" value="ABC1_TM_sf"/>
</dbReference>
<comment type="caution">
    <text evidence="10">The sequence shown here is derived from an EMBL/GenBank/DDBJ whole genome shotgun (WGS) entry which is preliminary data.</text>
</comment>
<dbReference type="Gene3D" id="3.40.50.300">
    <property type="entry name" value="P-loop containing nucleotide triphosphate hydrolases"/>
    <property type="match status" value="1"/>
</dbReference>
<feature type="transmembrane region" description="Helical" evidence="7">
    <location>
        <begin position="283"/>
        <end position="302"/>
    </location>
</feature>
<keyword evidence="11" id="KW-1185">Reference proteome</keyword>
<dbReference type="InterPro" id="IPR017871">
    <property type="entry name" value="ABC_transporter-like_CS"/>
</dbReference>
<dbReference type="Pfam" id="PF00005">
    <property type="entry name" value="ABC_tran"/>
    <property type="match status" value="1"/>
</dbReference>
<dbReference type="InterPro" id="IPR039421">
    <property type="entry name" value="Type_1_exporter"/>
</dbReference>
<feature type="domain" description="ABC transporter" evidence="8">
    <location>
        <begin position="371"/>
        <end position="604"/>
    </location>
</feature>
<dbReference type="Gene3D" id="1.20.1560.10">
    <property type="entry name" value="ABC transporter type 1, transmembrane domain"/>
    <property type="match status" value="1"/>
</dbReference>
<evidence type="ECO:0000256" key="4">
    <source>
        <dbReference type="ARBA" id="ARBA00022840"/>
    </source>
</evidence>
<dbReference type="Proteomes" id="UP001485226">
    <property type="component" value="Unassembled WGS sequence"/>
</dbReference>
<evidence type="ECO:0000259" key="9">
    <source>
        <dbReference type="PROSITE" id="PS50929"/>
    </source>
</evidence>
<dbReference type="PANTHER" id="PTHR43394:SF1">
    <property type="entry name" value="ATP-BINDING CASSETTE SUB-FAMILY B MEMBER 10, MITOCHONDRIAL"/>
    <property type="match status" value="1"/>
</dbReference>
<evidence type="ECO:0000256" key="6">
    <source>
        <dbReference type="ARBA" id="ARBA00023136"/>
    </source>
</evidence>
<evidence type="ECO:0000256" key="3">
    <source>
        <dbReference type="ARBA" id="ARBA00022741"/>
    </source>
</evidence>
<dbReference type="InterPro" id="IPR003593">
    <property type="entry name" value="AAA+_ATPase"/>
</dbReference>
<dbReference type="InterPro" id="IPR011527">
    <property type="entry name" value="ABC1_TM_dom"/>
</dbReference>
<keyword evidence="5 7" id="KW-1133">Transmembrane helix</keyword>
<evidence type="ECO:0000256" key="2">
    <source>
        <dbReference type="ARBA" id="ARBA00022692"/>
    </source>
</evidence>
<gene>
    <name evidence="10" type="ORF">AAEO57_17090</name>
</gene>
<evidence type="ECO:0000313" key="10">
    <source>
        <dbReference type="EMBL" id="MEL1255510.1"/>
    </source>
</evidence>
<dbReference type="InterPro" id="IPR003439">
    <property type="entry name" value="ABC_transporter-like_ATP-bd"/>
</dbReference>
<feature type="transmembrane region" description="Helical" evidence="7">
    <location>
        <begin position="164"/>
        <end position="184"/>
    </location>
</feature>
<dbReference type="RefSeq" id="WP_341694248.1">
    <property type="nucleotide sequence ID" value="NZ_JBBYHS010000019.1"/>
</dbReference>
<evidence type="ECO:0000313" key="11">
    <source>
        <dbReference type="Proteomes" id="UP001485226"/>
    </source>
</evidence>
<feature type="transmembrane region" description="Helical" evidence="7">
    <location>
        <begin position="91"/>
        <end position="118"/>
    </location>
</feature>
<name>A0ABU9IST1_9FLAO</name>
<dbReference type="SMART" id="SM00382">
    <property type="entry name" value="AAA"/>
    <property type="match status" value="1"/>
</dbReference>